<proteinExistence type="predicted"/>
<keyword evidence="3" id="KW-1185">Reference proteome</keyword>
<keyword evidence="1" id="KW-0732">Signal</keyword>
<reference evidence="2" key="1">
    <citation type="journal article" date="2019" name="Environ. Microbiol.">
        <title>Fungal ecological strategies reflected in gene transcription - a case study of two litter decomposers.</title>
        <authorList>
            <person name="Barbi F."/>
            <person name="Kohler A."/>
            <person name="Barry K."/>
            <person name="Baskaran P."/>
            <person name="Daum C."/>
            <person name="Fauchery L."/>
            <person name="Ihrmark K."/>
            <person name="Kuo A."/>
            <person name="LaButti K."/>
            <person name="Lipzen A."/>
            <person name="Morin E."/>
            <person name="Grigoriev I.V."/>
            <person name="Henrissat B."/>
            <person name="Lindahl B."/>
            <person name="Martin F."/>
        </authorList>
    </citation>
    <scope>NUCLEOTIDE SEQUENCE</scope>
    <source>
        <strain evidence="2">JB14</strain>
    </source>
</reference>
<organism evidence="2 3">
    <name type="scientific">Gymnopus androsaceus JB14</name>
    <dbReference type="NCBI Taxonomy" id="1447944"/>
    <lineage>
        <taxon>Eukaryota</taxon>
        <taxon>Fungi</taxon>
        <taxon>Dikarya</taxon>
        <taxon>Basidiomycota</taxon>
        <taxon>Agaricomycotina</taxon>
        <taxon>Agaricomycetes</taxon>
        <taxon>Agaricomycetidae</taxon>
        <taxon>Agaricales</taxon>
        <taxon>Marasmiineae</taxon>
        <taxon>Omphalotaceae</taxon>
        <taxon>Gymnopus</taxon>
    </lineage>
</organism>
<feature type="chain" id="PRO_5025596721" evidence="1">
    <location>
        <begin position="22"/>
        <end position="127"/>
    </location>
</feature>
<dbReference type="AlphaFoldDB" id="A0A6A4HVD5"/>
<evidence type="ECO:0000313" key="2">
    <source>
        <dbReference type="EMBL" id="KAE9400864.1"/>
    </source>
</evidence>
<dbReference type="EMBL" id="ML769452">
    <property type="protein sequence ID" value="KAE9400864.1"/>
    <property type="molecule type" value="Genomic_DNA"/>
</dbReference>
<evidence type="ECO:0000256" key="1">
    <source>
        <dbReference type="SAM" id="SignalP"/>
    </source>
</evidence>
<accession>A0A6A4HVD5</accession>
<name>A0A6A4HVD5_9AGAR</name>
<dbReference type="Proteomes" id="UP000799118">
    <property type="component" value="Unassembled WGS sequence"/>
</dbReference>
<protein>
    <submittedName>
        <fullName evidence="2">Uncharacterized protein</fullName>
    </submittedName>
</protein>
<sequence length="127" mass="13228">MMKQTTIFFIALIYGMSVVFAQNNYSVTAYDSDSPGCTGEDLGGVSGNMGDGGGGCQATVNGASLDIGILPAACSVNTYTDDGCDDVDDQIFGPVDDPTCFTPGDFSSSRLLDAERLGLAVTTWLRD</sequence>
<evidence type="ECO:0000313" key="3">
    <source>
        <dbReference type="Proteomes" id="UP000799118"/>
    </source>
</evidence>
<gene>
    <name evidence="2" type="ORF">BT96DRAFT_975055</name>
</gene>
<feature type="signal peptide" evidence="1">
    <location>
        <begin position="1"/>
        <end position="21"/>
    </location>
</feature>